<dbReference type="InterPro" id="IPR050401">
    <property type="entry name" value="Cyclic_nucleotide_synthase"/>
</dbReference>
<dbReference type="GO" id="GO:0007168">
    <property type="term" value="P:receptor guanylyl cyclase signaling pathway"/>
    <property type="evidence" value="ECO:0007669"/>
    <property type="project" value="TreeGrafter"/>
</dbReference>
<feature type="transmembrane region" description="Helical" evidence="8">
    <location>
        <begin position="1738"/>
        <end position="1758"/>
    </location>
</feature>
<dbReference type="InterPro" id="IPR029787">
    <property type="entry name" value="Nucleotide_cyclase"/>
</dbReference>
<keyword evidence="11" id="KW-1185">Reference proteome</keyword>
<feature type="transmembrane region" description="Helical" evidence="8">
    <location>
        <begin position="3161"/>
        <end position="3183"/>
    </location>
</feature>
<dbReference type="SUPFAM" id="SSF55073">
    <property type="entry name" value="Nucleotide cyclase"/>
    <property type="match status" value="2"/>
</dbReference>
<keyword evidence="4 8" id="KW-1133">Transmembrane helix</keyword>
<evidence type="ECO:0000256" key="8">
    <source>
        <dbReference type="SAM" id="Phobius"/>
    </source>
</evidence>
<gene>
    <name evidence="10" type="ORF">RS030_198</name>
</gene>
<dbReference type="PANTHER" id="PTHR11920:SF335">
    <property type="entry name" value="GUANYLATE CYCLASE"/>
    <property type="match status" value="1"/>
</dbReference>
<dbReference type="SUPFAM" id="SSF81665">
    <property type="entry name" value="Calcium ATPase, transmembrane domain M"/>
    <property type="match status" value="1"/>
</dbReference>
<feature type="region of interest" description="Disordered" evidence="7">
    <location>
        <begin position="2743"/>
        <end position="2766"/>
    </location>
</feature>
<dbReference type="GO" id="GO:0035556">
    <property type="term" value="P:intracellular signal transduction"/>
    <property type="evidence" value="ECO:0007669"/>
    <property type="project" value="InterPro"/>
</dbReference>
<dbReference type="PROSITE" id="PS50125">
    <property type="entry name" value="GUANYLATE_CYCLASE_2"/>
    <property type="match status" value="2"/>
</dbReference>
<protein>
    <recommendedName>
        <fullName evidence="9">Guanylate cyclase domain-containing protein</fullName>
    </recommendedName>
</protein>
<dbReference type="Gene3D" id="2.70.150.10">
    <property type="entry name" value="Calcium-transporting ATPase, cytoplasmic transduction domain A"/>
    <property type="match status" value="1"/>
</dbReference>
<dbReference type="InterPro" id="IPR023298">
    <property type="entry name" value="ATPase_P-typ_TM_dom_sf"/>
</dbReference>
<dbReference type="SUPFAM" id="SSF81653">
    <property type="entry name" value="Calcium ATPase, transduction domain A"/>
    <property type="match status" value="1"/>
</dbReference>
<keyword evidence="2 8" id="KW-0812">Transmembrane</keyword>
<feature type="transmembrane region" description="Helical" evidence="8">
    <location>
        <begin position="3046"/>
        <end position="3064"/>
    </location>
</feature>
<evidence type="ECO:0000256" key="4">
    <source>
        <dbReference type="ARBA" id="ARBA00022989"/>
    </source>
</evidence>
<feature type="transmembrane region" description="Helical" evidence="8">
    <location>
        <begin position="2418"/>
        <end position="2439"/>
    </location>
</feature>
<dbReference type="Pfam" id="PF16212">
    <property type="entry name" value="PhoLip_ATPase_C"/>
    <property type="match status" value="1"/>
</dbReference>
<feature type="transmembrane region" description="Helical" evidence="8">
    <location>
        <begin position="3079"/>
        <end position="3099"/>
    </location>
</feature>
<feature type="domain" description="Guanylate cyclase" evidence="9">
    <location>
        <begin position="2674"/>
        <end position="2870"/>
    </location>
</feature>
<feature type="transmembrane region" description="Helical" evidence="8">
    <location>
        <begin position="1819"/>
        <end position="1843"/>
    </location>
</feature>
<dbReference type="InterPro" id="IPR032630">
    <property type="entry name" value="P_typ_ATPase_c"/>
</dbReference>
<dbReference type="GO" id="GO:0004016">
    <property type="term" value="F:adenylate cyclase activity"/>
    <property type="evidence" value="ECO:0007669"/>
    <property type="project" value="TreeGrafter"/>
</dbReference>
<evidence type="ECO:0000256" key="5">
    <source>
        <dbReference type="ARBA" id="ARBA00023136"/>
    </source>
</evidence>
<keyword evidence="5 8" id="KW-0472">Membrane</keyword>
<dbReference type="SMART" id="SM00044">
    <property type="entry name" value="CYCc"/>
    <property type="match status" value="2"/>
</dbReference>
<evidence type="ECO:0000256" key="7">
    <source>
        <dbReference type="SAM" id="MobiDB-lite"/>
    </source>
</evidence>
<dbReference type="PANTHER" id="PTHR11920">
    <property type="entry name" value="GUANYLYL CYCLASE"/>
    <property type="match status" value="1"/>
</dbReference>
<dbReference type="InterPro" id="IPR001054">
    <property type="entry name" value="A/G_cyclase"/>
</dbReference>
<feature type="transmembrane region" description="Helical" evidence="8">
    <location>
        <begin position="3241"/>
        <end position="3260"/>
    </location>
</feature>
<evidence type="ECO:0000256" key="6">
    <source>
        <dbReference type="ARBA" id="ARBA00023239"/>
    </source>
</evidence>
<feature type="region of interest" description="Disordered" evidence="7">
    <location>
        <begin position="1594"/>
        <end position="1615"/>
    </location>
</feature>
<feature type="domain" description="Guanylate cyclase" evidence="9">
    <location>
        <begin position="3313"/>
        <end position="3537"/>
    </location>
</feature>
<keyword evidence="6" id="KW-0456">Lyase</keyword>
<name>A0AAV9XYV5_9CRYT</name>
<evidence type="ECO:0000313" key="11">
    <source>
        <dbReference type="Proteomes" id="UP001311799"/>
    </source>
</evidence>
<dbReference type="Gene3D" id="3.30.70.1230">
    <property type="entry name" value="Nucleotide cyclase"/>
    <property type="match status" value="2"/>
</dbReference>
<feature type="transmembrane region" description="Helical" evidence="8">
    <location>
        <begin position="2520"/>
        <end position="2538"/>
    </location>
</feature>
<evidence type="ECO:0000256" key="1">
    <source>
        <dbReference type="ARBA" id="ARBA00004370"/>
    </source>
</evidence>
<feature type="compositionally biased region" description="Polar residues" evidence="7">
    <location>
        <begin position="3406"/>
        <end position="3423"/>
    </location>
</feature>
<feature type="compositionally biased region" description="Low complexity" evidence="7">
    <location>
        <begin position="1594"/>
        <end position="1610"/>
    </location>
</feature>
<evidence type="ECO:0000259" key="9">
    <source>
        <dbReference type="PROSITE" id="PS50125"/>
    </source>
</evidence>
<dbReference type="GO" id="GO:0000166">
    <property type="term" value="F:nucleotide binding"/>
    <property type="evidence" value="ECO:0007669"/>
    <property type="project" value="UniProtKB-KW"/>
</dbReference>
<comment type="subcellular location">
    <subcellularLocation>
        <location evidence="1">Membrane</location>
    </subcellularLocation>
</comment>
<evidence type="ECO:0000313" key="10">
    <source>
        <dbReference type="EMBL" id="KAK6589758.1"/>
    </source>
</evidence>
<feature type="transmembrane region" description="Helical" evidence="8">
    <location>
        <begin position="1855"/>
        <end position="1876"/>
    </location>
</feature>
<dbReference type="GO" id="GO:0004383">
    <property type="term" value="F:guanylate cyclase activity"/>
    <property type="evidence" value="ECO:0007669"/>
    <property type="project" value="TreeGrafter"/>
</dbReference>
<feature type="transmembrane region" description="Helical" evidence="8">
    <location>
        <begin position="1765"/>
        <end position="1785"/>
    </location>
</feature>
<feature type="transmembrane region" description="Helical" evidence="8">
    <location>
        <begin position="73"/>
        <end position="90"/>
    </location>
</feature>
<feature type="transmembrane region" description="Helical" evidence="8">
    <location>
        <begin position="1882"/>
        <end position="1905"/>
    </location>
</feature>
<sequence>MVDPKTEANIVYEDDNNIKTIKKKPVWISRKIVLNISGKHKNENNYPKNKYSSSKYNYLQFIAVTFWKRCKRIPIMMGLISLFISFFVNMETKYRWLFLGPSLFFSILPPFIVDLYTYTKTRIADNKINNKLCFVFESNKMEFVLTKWKDVKVGDLICVLDGERFPADVVILHSSGKMAYISLEMVDGSRLKRACEPACNQTDFERAIKDMILTPGKITCDVPSDDIYHFEGSLKWEGKPRAISLTKDNFVQMFSKLTFANWVLAIVVYAGNDTKIACKRSFETKSRYHPRIRFENVLSFVLTFIFIIFIIFLFIHMFINSESTFENYSNYLTGKNSDYYHIYNANWHIMVEFILIFNMCVPITVAAVTDLIRIFEFIKLSFNKPILNDNDYYLNLTKNESRNNSFLLASKYLSKINNSNIILNNKNQYDANNGDKNNLEFHFHKYESLDSLGEVDFSLISQDSIMEAEPMRLKFISLNNGQDYVFKSGLEVNASPKFSIISGLVWRHHSISWHRNELSRFINGCMRVVRPTNKSSMFNSEVIHPKKLELFNYHSVISAISRLSIFKQKNYNDNLLISNNKSNNSMNDNDRIKMRKYYKKLIFQIKGFRNAYLDEPSDNNPNEYRDAWPPLASVRVKKNRSNSNKNVNKINLHGLNSNSYHPALPIHLFPIRLTRLLKHIILSNKGDRVSKSKLNENHSDTNSHEYENKKDHNIFYVKGRLISKEEKEEMLYLLFKNITKLTNSFYGWRTNQKYELFDEYSAIVKNLLIETINYTLKSSFYNDNTTESKKSDVDNNTEYSFSSGLNIENGLVENYNYPKDLNSNNTILTDMLYAMAICNSSVPHLRIVETKYKSIDERKLYKNNQNQCEGNCEINGESKTLYNRNSISRSSNYKLNYRNNFGSESENGTINQLSRCSLKNSLVSFNDLSSNRSGRRLYLKSKDIIKDKVNNIKFSPIKKINRFCGKLKIVKNPKSTPTPRMYSQGNFELSKDKSNTDNNLIMYRYNKEYEKLHNQRRKGNLIMLSREIMLTKYFIKYGSSIRNDELERNKENVNDISDKIQINNNKINPKTEKKGIFSSNYKKNEFKNISKRLKYSFKSDKTEKINRHYENHPKSYVQYSGIDESDLTIVNTAASFGMRLVLVNSQHIVVESLGRTIFASLIYKYEDTSNDEISMIVKFPQIREPVIYTRGIARNILPFINPQSIKSNIGNGNNISCHRTSSSLHSGHTNNVKNYDDLLYITRKLDYQGYKVYIYAKKVLSKTEQDRIALRRNLVEKSDHFKFLLNTSTEDCYLNIRNNLSYLGYIGIEYRIQDKVPKTIKLLTEYSIKPWFLFKISSTNSIRLLHKIFPNYDKIPLIRMDRLPLSNKRKTTTFLVKVYNELKIIVKNNYLILEDIDSDKESSFENDKNHNHSDNPAKKSTLTLNKKYSDVEFLNNLITISTLNGEVQLSQLYNNIASDSCEIAGNVTINEWLTWCGNLPGHGIVNSLPGIVFSALQLSRIFQSRDLTNYFFSIATICPYVVISDSMSNDIGTITDYLRSNVVPKPVILGISGNTGNISTLSSCDISISVSNIDLTNNKNYSYSKNTFSHDTNINSYSNNGNNHTSNSLNESGRKRASISINNRNINKNRDSSIIKGLNNKDELYYVFPNKRKHSIKSLADKNNHNNSHNSDYVKYNNKCGVKKGLHKISVTGERIKQHISNTILTPTTDITISKFHQIIPILTRIGRITSYRTGMALYNNLFKIFYLTLPHLIFQFYCQWSGTLVYSIDLLTFFAVFVTVLPPISYGFTGIDLPPKFIDLPFLYILSKNGYFTNWLTYVYYLTESIFLSIISFYFGILIVKNTSPFSNGISSDLLDLSGSQTLYCIIGSLFSFVIKSKSFSYLYLITIPLIILSTIIALFILNLKGSSYSYLYYIYGFSENKSYTFLLTVPLFISYLVIFNIIWKIILYHFYPNPATSVRDWWLIHIKQYTDYCKKKVRNRMYLSLRNSEYKELFKETALYIKTFIRSEWIIIKNHINIGVDDNSSRYLNYLIIKNIKIPTLIDSLSTRYQNYLSDQIKKRKESFKKQNIQSSGVNSNSNVVFQPQINIIQPQIINSSTLHNKIEQDTYCSDLNGNHDKNCIKDCIVGVKKNLIAPIDEKIVVEDGVSNNEMNNSINASSIIESNNNSGCNLIISSSSTGNYLSYSDSIHLKKSKFTKPLKINYFGDNRIFLDKFEGDIENLRLFVYIHAITIWNPKQIYISGLVPMKKLRIKGIKSLQFVQSLTKYSREEKSNYIYLMKEYTNILNDNRISNITFQHSNNCNTNNNSINTCNNTFLNQTSIIHNHSNNMENVVNTLTSITSLNKNIKSSTISKKRQDSTLDLNINIINNSSNYGRINKFSDDVKLLLNPYKLTFKVKQLELEYQRERQIETYQQRYAIRVVLFVLSLILLKFGPFAINLTDTNYIWVRIMRVLFCIFLFINFCLTYVSGKYSLNVRSQFPLLTLISVTSIVSTTHGFTLVVVFPILSFIIFRLGFIKGLYLTIIGFICVIIGQFIWEIKSIYLIRFLPILIGINAFCGFLGYRSELLYRAQFLLKTYTNDLRERQRQILYTMLPSFIVERLIKYQHTNNSMYNNKHYERNSSLLTDSLMNKKEQLLDNGCIINNNYKIMSADNITKSVNYYKNGVEDRGIVSVLFCDIYDFQSIVEVLQPTKLVSLLDKFFLILDCLIDKYNCTKIETVFETYLIASCLDPYNSEDEDGYLGKNKIKGKQNERHSNNNSDNEDKINKKSLTDLINLLRFGLRMHKISSTIFFEIPINNSENDNNTNVNINNKSSFNGDIILTESELSLKQLKLKIGIHSGKVISGVVGKNKPQYALFGDTVNTASRMKSLCDPTKIQVSSSTYNIIKDITVFKWRERRSFVKGKGIMDTYILESVIGSAYPNFTLISKEKIRGKGVNSVQVGDYVIKLYPDFDILNEYNSNYTTFQLSLLPSNLKNDFESNSNTEKSKKSRVKKSDREDDQVITKIKIANLMDMTLCFRNNHIEQKYLLYYYSSYTTLKTIEESLVIVVVTLVLQTLIYSVLPCESSKNDDGSNFRILWTVRIVYISSILLSWLVLFSNYTSHQFRNTNYSASDNKDFYDESSTIMSNSSIRIENKNNRSNDSQKQMNYENQRHIGGPILFLNAVLAGGASILMLTILWQFTMVKNSISLWCDEEIIELLLLVTVHHNAGLLFRYIILFDLLILFLLATIVLTRININIEGMTVYVISLLINIIAAYLRERTGRTIYYSSLIAGNYEKKAQELLITMLPKKVLIDFQEDKLKSAYIHKNVTFIFSDICGFTQWAMSVEAENVVCMLSTLYAQFDESLSKFGLFKLFTIGDAYVAMSEPEFDINEEIMERIKNSSVYLNNSNISKTGLEDINGNNLATNGFNEPNDSNNGEKNCSRDSHLSQDNSVSFSNVNSSYSITNQRNIELIKKFKMCNIQGYSPEEGARRSVAMAHDMLDKISIIRERLNIPNLNMRIGLHYGECIGGIVGSSRIRYEVWGHDIIIGNKMESCGSPGNITISGQLYDVLNKNFGHLFKFNYIGSVLIKKQNIDMYRTKMRKNIQLKVNTFSNSKNVSNIIKRSILQRNLKN</sequence>
<feature type="transmembrane region" description="Helical" evidence="8">
    <location>
        <begin position="3214"/>
        <end position="3234"/>
    </location>
</feature>
<feature type="transmembrane region" description="Helical" evidence="8">
    <location>
        <begin position="96"/>
        <end position="118"/>
    </location>
</feature>
<feature type="transmembrane region" description="Helical" evidence="8">
    <location>
        <begin position="1925"/>
        <end position="1945"/>
    </location>
</feature>
<dbReference type="Proteomes" id="UP001311799">
    <property type="component" value="Unassembled WGS sequence"/>
</dbReference>
<feature type="transmembrane region" description="Helical" evidence="8">
    <location>
        <begin position="297"/>
        <end position="319"/>
    </location>
</feature>
<evidence type="ECO:0000256" key="2">
    <source>
        <dbReference type="ARBA" id="ARBA00022692"/>
    </source>
</evidence>
<comment type="caution">
    <text evidence="10">The sequence shown here is derived from an EMBL/GenBank/DDBJ whole genome shotgun (WGS) entry which is preliminary data.</text>
</comment>
<accession>A0AAV9XYV5</accession>
<organism evidence="10 11">
    <name type="scientific">Cryptosporidium xiaoi</name>
    <dbReference type="NCBI Taxonomy" id="659607"/>
    <lineage>
        <taxon>Eukaryota</taxon>
        <taxon>Sar</taxon>
        <taxon>Alveolata</taxon>
        <taxon>Apicomplexa</taxon>
        <taxon>Conoidasida</taxon>
        <taxon>Coccidia</taxon>
        <taxon>Eucoccidiorida</taxon>
        <taxon>Eimeriorina</taxon>
        <taxon>Cryptosporidiidae</taxon>
        <taxon>Cryptosporidium</taxon>
    </lineage>
</organism>
<dbReference type="GO" id="GO:0005886">
    <property type="term" value="C:plasma membrane"/>
    <property type="evidence" value="ECO:0007669"/>
    <property type="project" value="TreeGrafter"/>
</dbReference>
<feature type="transmembrane region" description="Helical" evidence="8">
    <location>
        <begin position="2451"/>
        <end position="2471"/>
    </location>
</feature>
<feature type="transmembrane region" description="Helical" evidence="8">
    <location>
        <begin position="2544"/>
        <end position="2564"/>
    </location>
</feature>
<dbReference type="EMBL" id="JAWDEY010000011">
    <property type="protein sequence ID" value="KAK6589758.1"/>
    <property type="molecule type" value="Genomic_DNA"/>
</dbReference>
<feature type="compositionally biased region" description="Basic and acidic residues" evidence="7">
    <location>
        <begin position="2751"/>
        <end position="2766"/>
    </location>
</feature>
<proteinExistence type="predicted"/>
<reference evidence="10 11" key="1">
    <citation type="submission" date="2023-10" db="EMBL/GenBank/DDBJ databases">
        <title>Comparative genomics analysis reveals potential genetic determinants of host preference in Cryptosporidium xiaoi.</title>
        <authorList>
            <person name="Xiao L."/>
            <person name="Li J."/>
        </authorList>
    </citation>
    <scope>NUCLEOTIDE SEQUENCE [LARGE SCALE GENOMIC DNA]</scope>
    <source>
        <strain evidence="10 11">52996</strain>
    </source>
</reference>
<dbReference type="InterPro" id="IPR008250">
    <property type="entry name" value="ATPase_P-typ_transduc_dom_A_sf"/>
</dbReference>
<dbReference type="CDD" id="cd07302">
    <property type="entry name" value="CHD"/>
    <property type="match status" value="2"/>
</dbReference>
<feature type="transmembrane region" description="Helical" evidence="8">
    <location>
        <begin position="2483"/>
        <end position="2513"/>
    </location>
</feature>
<keyword evidence="3" id="KW-0547">Nucleotide-binding</keyword>
<dbReference type="Pfam" id="PF00211">
    <property type="entry name" value="Guanylate_cyc"/>
    <property type="match status" value="3"/>
</dbReference>
<dbReference type="GO" id="GO:0001653">
    <property type="term" value="F:peptide receptor activity"/>
    <property type="evidence" value="ECO:0007669"/>
    <property type="project" value="TreeGrafter"/>
</dbReference>
<feature type="region of interest" description="Disordered" evidence="7">
    <location>
        <begin position="3406"/>
        <end position="3432"/>
    </location>
</feature>
<evidence type="ECO:0000256" key="3">
    <source>
        <dbReference type="ARBA" id="ARBA00022741"/>
    </source>
</evidence>